<dbReference type="Proteomes" id="UP001597391">
    <property type="component" value="Unassembled WGS sequence"/>
</dbReference>
<reference evidence="11" key="1">
    <citation type="journal article" date="2019" name="Int. J. Syst. Evol. Microbiol.">
        <title>The Global Catalogue of Microorganisms (GCM) 10K type strain sequencing project: providing services to taxonomists for standard genome sequencing and annotation.</title>
        <authorList>
            <consortium name="The Broad Institute Genomics Platform"/>
            <consortium name="The Broad Institute Genome Sequencing Center for Infectious Disease"/>
            <person name="Wu L."/>
            <person name="Ma J."/>
        </authorList>
    </citation>
    <scope>NUCLEOTIDE SEQUENCE [LARGE SCALE GENOMIC DNA]</scope>
    <source>
        <strain evidence="11">KCTC 33576</strain>
    </source>
</reference>
<evidence type="ECO:0000256" key="5">
    <source>
        <dbReference type="ARBA" id="ARBA00016977"/>
    </source>
</evidence>
<evidence type="ECO:0000259" key="9">
    <source>
        <dbReference type="Pfam" id="PF16363"/>
    </source>
</evidence>
<evidence type="ECO:0000256" key="2">
    <source>
        <dbReference type="ARBA" id="ARBA00001911"/>
    </source>
</evidence>
<evidence type="ECO:0000256" key="6">
    <source>
        <dbReference type="ARBA" id="ARBA00023027"/>
    </source>
</evidence>
<comment type="caution">
    <text evidence="10">The sequence shown here is derived from an EMBL/GenBank/DDBJ whole genome shotgun (WGS) entry which is preliminary data.</text>
</comment>
<dbReference type="GO" id="GO:0008460">
    <property type="term" value="F:dTDP-glucose 4,6-dehydratase activity"/>
    <property type="evidence" value="ECO:0007669"/>
    <property type="project" value="UniProtKB-EC"/>
</dbReference>
<dbReference type="Pfam" id="PF16363">
    <property type="entry name" value="GDP_Man_Dehyd"/>
    <property type="match status" value="1"/>
</dbReference>
<keyword evidence="7 8" id="KW-0456">Lyase</keyword>
<dbReference type="EMBL" id="JBHUOP010000002">
    <property type="protein sequence ID" value="MFD2839856.1"/>
    <property type="molecule type" value="Genomic_DNA"/>
</dbReference>
<dbReference type="SUPFAM" id="SSF51735">
    <property type="entry name" value="NAD(P)-binding Rossmann-fold domains"/>
    <property type="match status" value="1"/>
</dbReference>
<keyword evidence="6" id="KW-0520">NAD</keyword>
<organism evidence="10 11">
    <name type="scientific">Populibacterium corticicola</name>
    <dbReference type="NCBI Taxonomy" id="1812826"/>
    <lineage>
        <taxon>Bacteria</taxon>
        <taxon>Bacillati</taxon>
        <taxon>Actinomycetota</taxon>
        <taxon>Actinomycetes</taxon>
        <taxon>Micrococcales</taxon>
        <taxon>Jonesiaceae</taxon>
        <taxon>Populibacterium</taxon>
    </lineage>
</organism>
<evidence type="ECO:0000313" key="11">
    <source>
        <dbReference type="Proteomes" id="UP001597391"/>
    </source>
</evidence>
<evidence type="ECO:0000256" key="8">
    <source>
        <dbReference type="RuleBase" id="RU004473"/>
    </source>
</evidence>
<evidence type="ECO:0000313" key="10">
    <source>
        <dbReference type="EMBL" id="MFD2839856.1"/>
    </source>
</evidence>
<dbReference type="NCBIfam" id="TIGR01181">
    <property type="entry name" value="dTDP_gluc_dehyt"/>
    <property type="match status" value="1"/>
</dbReference>
<evidence type="ECO:0000256" key="4">
    <source>
        <dbReference type="ARBA" id="ARBA00011990"/>
    </source>
</evidence>
<comment type="cofactor">
    <cofactor evidence="2 8">
        <name>NAD(+)</name>
        <dbReference type="ChEBI" id="CHEBI:57540"/>
    </cofactor>
</comment>
<sequence>MRLLVTGGAGFIGTNFVRWVRQFQPEVVITVLDAYTYAAQGRNLEVDGWLTDQGGSVRVVRGDIRDAELVHDLVRVHDAVVHFAAESHNDLSLDRPLEFVDVNVRGTGVLLEAVRAHSVRFHHVSTDEVFGDLTLNDPPFTRLSPYRPSSPYSSSKASADHLVRAWVRSYGVNATISICSNNYGPFQHVEKFIPRQITELLEGRPPRIYGSGRNVRDWIHVDDHSAGVWAALTGGAMGQTYLLGARSEFSNLEVVHTLLDIFGRPRTDLLQVADRAGHDLRYAIDPSDTEGELGWRATSRLIYDELERLVHWYDSQQGWWMPLKQATEGRYLARGQ</sequence>
<keyword evidence="11" id="KW-1185">Reference proteome</keyword>
<dbReference type="EC" id="4.2.1.46" evidence="4 8"/>
<dbReference type="Gene3D" id="3.40.50.720">
    <property type="entry name" value="NAD(P)-binding Rossmann-like Domain"/>
    <property type="match status" value="1"/>
</dbReference>
<name>A0ABW5XBN6_9MICO</name>
<dbReference type="RefSeq" id="WP_377465429.1">
    <property type="nucleotide sequence ID" value="NZ_JBHUOP010000002.1"/>
</dbReference>
<proteinExistence type="inferred from homology"/>
<evidence type="ECO:0000256" key="1">
    <source>
        <dbReference type="ARBA" id="ARBA00001539"/>
    </source>
</evidence>
<evidence type="ECO:0000256" key="3">
    <source>
        <dbReference type="ARBA" id="ARBA00008178"/>
    </source>
</evidence>
<feature type="domain" description="NAD(P)-binding" evidence="9">
    <location>
        <begin position="4"/>
        <end position="299"/>
    </location>
</feature>
<accession>A0ABW5XBN6</accession>
<comment type="catalytic activity">
    <reaction evidence="1 8">
        <text>dTDP-alpha-D-glucose = dTDP-4-dehydro-6-deoxy-alpha-D-glucose + H2O</text>
        <dbReference type="Rhea" id="RHEA:17221"/>
        <dbReference type="ChEBI" id="CHEBI:15377"/>
        <dbReference type="ChEBI" id="CHEBI:57477"/>
        <dbReference type="ChEBI" id="CHEBI:57649"/>
        <dbReference type="EC" id="4.2.1.46"/>
    </reaction>
</comment>
<dbReference type="InterPro" id="IPR036291">
    <property type="entry name" value="NAD(P)-bd_dom_sf"/>
</dbReference>
<dbReference type="PANTHER" id="PTHR43000">
    <property type="entry name" value="DTDP-D-GLUCOSE 4,6-DEHYDRATASE-RELATED"/>
    <property type="match status" value="1"/>
</dbReference>
<protein>
    <recommendedName>
        <fullName evidence="5 8">dTDP-glucose 4,6-dehydratase</fullName>
        <ecNumber evidence="4 8">4.2.1.46</ecNumber>
    </recommendedName>
</protein>
<comment type="similarity">
    <text evidence="3 8">Belongs to the NAD(P)-dependent epimerase/dehydratase family. dTDP-glucose dehydratase subfamily.</text>
</comment>
<dbReference type="InterPro" id="IPR005888">
    <property type="entry name" value="dTDP_Gluc_deHydtase"/>
</dbReference>
<dbReference type="InterPro" id="IPR016040">
    <property type="entry name" value="NAD(P)-bd_dom"/>
</dbReference>
<gene>
    <name evidence="10" type="primary">rfbB</name>
    <name evidence="10" type="ORF">ACFSYH_04645</name>
</gene>
<evidence type="ECO:0000256" key="7">
    <source>
        <dbReference type="ARBA" id="ARBA00023239"/>
    </source>
</evidence>
<dbReference type="Gene3D" id="3.90.25.10">
    <property type="entry name" value="UDP-galactose 4-epimerase, domain 1"/>
    <property type="match status" value="1"/>
</dbReference>